<protein>
    <submittedName>
        <fullName evidence="5">MarR family transcriptional regulator</fullName>
    </submittedName>
</protein>
<dbReference type="InterPro" id="IPR036388">
    <property type="entry name" value="WH-like_DNA-bd_sf"/>
</dbReference>
<dbReference type="Gene3D" id="1.10.10.10">
    <property type="entry name" value="Winged helix-like DNA-binding domain superfamily/Winged helix DNA-binding domain"/>
    <property type="match status" value="1"/>
</dbReference>
<keyword evidence="3" id="KW-0804">Transcription</keyword>
<feature type="domain" description="HTH marR-type" evidence="4">
    <location>
        <begin position="20"/>
        <end position="78"/>
    </location>
</feature>
<dbReference type="Proteomes" id="UP001484239">
    <property type="component" value="Unassembled WGS sequence"/>
</dbReference>
<dbReference type="InterPro" id="IPR011991">
    <property type="entry name" value="ArsR-like_HTH"/>
</dbReference>
<organism evidence="5 6">
    <name type="scientific">Gaopeijia maritima</name>
    <dbReference type="NCBI Taxonomy" id="3119007"/>
    <lineage>
        <taxon>Bacteria</taxon>
        <taxon>Pseudomonadati</taxon>
        <taxon>Gemmatimonadota</taxon>
        <taxon>Longimicrobiia</taxon>
        <taxon>Gaopeijiales</taxon>
        <taxon>Gaopeijiaceae</taxon>
        <taxon>Gaopeijia</taxon>
    </lineage>
</organism>
<keyword evidence="2" id="KW-0238">DNA-binding</keyword>
<name>A0ABU9EBE9_9BACT</name>
<dbReference type="InterPro" id="IPR052362">
    <property type="entry name" value="HTH-GbsR_regulator"/>
</dbReference>
<dbReference type="Pfam" id="PF12802">
    <property type="entry name" value="MarR_2"/>
    <property type="match status" value="1"/>
</dbReference>
<proteinExistence type="predicted"/>
<keyword evidence="1" id="KW-0805">Transcription regulation</keyword>
<dbReference type="PANTHER" id="PTHR38465:SF2">
    <property type="entry name" value="HTH-TYPE TRANSCRIPTIONAL REGULATOR MMPR5"/>
    <property type="match status" value="1"/>
</dbReference>
<dbReference type="PANTHER" id="PTHR38465">
    <property type="entry name" value="HTH-TYPE TRANSCRIPTIONAL REGULATOR MJ1563-RELATED"/>
    <property type="match status" value="1"/>
</dbReference>
<evidence type="ECO:0000313" key="6">
    <source>
        <dbReference type="Proteomes" id="UP001484239"/>
    </source>
</evidence>
<gene>
    <name evidence="5" type="ORF">WI372_12865</name>
</gene>
<evidence type="ECO:0000256" key="3">
    <source>
        <dbReference type="ARBA" id="ARBA00023163"/>
    </source>
</evidence>
<keyword evidence="6" id="KW-1185">Reference proteome</keyword>
<comment type="caution">
    <text evidence="5">The sequence shown here is derived from an EMBL/GenBank/DDBJ whole genome shotgun (WGS) entry which is preliminary data.</text>
</comment>
<evidence type="ECO:0000256" key="2">
    <source>
        <dbReference type="ARBA" id="ARBA00023125"/>
    </source>
</evidence>
<dbReference type="CDD" id="cd00090">
    <property type="entry name" value="HTH_ARSR"/>
    <property type="match status" value="1"/>
</dbReference>
<dbReference type="InterPro" id="IPR000835">
    <property type="entry name" value="HTH_MarR-typ"/>
</dbReference>
<accession>A0ABU9EBE9</accession>
<dbReference type="SUPFAM" id="SSF46785">
    <property type="entry name" value="Winged helix' DNA-binding domain"/>
    <property type="match status" value="1"/>
</dbReference>
<dbReference type="EMBL" id="JBBHLI010000007">
    <property type="protein sequence ID" value="MEK9501876.1"/>
    <property type="molecule type" value="Genomic_DNA"/>
</dbReference>
<reference evidence="5 6" key="1">
    <citation type="submission" date="2024-02" db="EMBL/GenBank/DDBJ databases">
        <title>A novel Gemmatimonadota bacterium.</title>
        <authorList>
            <person name="Du Z.-J."/>
            <person name="Ye Y.-Q."/>
        </authorList>
    </citation>
    <scope>NUCLEOTIDE SEQUENCE [LARGE SCALE GENOMIC DNA]</scope>
    <source>
        <strain evidence="5 6">DH-20</strain>
    </source>
</reference>
<evidence type="ECO:0000313" key="5">
    <source>
        <dbReference type="EMBL" id="MEK9501876.1"/>
    </source>
</evidence>
<evidence type="ECO:0000259" key="4">
    <source>
        <dbReference type="Pfam" id="PF12802"/>
    </source>
</evidence>
<dbReference type="InterPro" id="IPR036390">
    <property type="entry name" value="WH_DNA-bd_sf"/>
</dbReference>
<sequence>MNEQHQKLIERMGRYYEADGLPRIAGRLFGYLLLEDEARSLDEMAAALAVSKTSVSTNARLLEQTGLLERVTRPGDRKDYYQLAADQSRMIELKMQGMQEMQSILESAAAVADESGADPSVRKRIRSMYRFNVEAYQVVTQLLESWTPEE</sequence>
<dbReference type="RefSeq" id="WP_405278980.1">
    <property type="nucleotide sequence ID" value="NZ_CP144380.1"/>
</dbReference>
<evidence type="ECO:0000256" key="1">
    <source>
        <dbReference type="ARBA" id="ARBA00023015"/>
    </source>
</evidence>